<feature type="compositionally biased region" description="Polar residues" evidence="1">
    <location>
        <begin position="606"/>
        <end position="615"/>
    </location>
</feature>
<dbReference type="EMBL" id="JARBDR010000813">
    <property type="protein sequence ID" value="KAJ8306208.1"/>
    <property type="molecule type" value="Genomic_DNA"/>
</dbReference>
<proteinExistence type="predicted"/>
<reference evidence="3 4" key="1">
    <citation type="submission" date="2022-12" db="EMBL/GenBank/DDBJ databases">
        <title>Chromosome-level genome of Tegillarca granosa.</title>
        <authorList>
            <person name="Kim J."/>
        </authorList>
    </citation>
    <scope>NUCLEOTIDE SEQUENCE [LARGE SCALE GENOMIC DNA]</scope>
    <source>
        <strain evidence="3">Teg-2019</strain>
        <tissue evidence="3">Adductor muscle</tissue>
    </source>
</reference>
<dbReference type="Pfam" id="PF00773">
    <property type="entry name" value="RNB"/>
    <property type="match status" value="1"/>
</dbReference>
<gene>
    <name evidence="3" type="ORF">KUTeg_016753</name>
</gene>
<dbReference type="InterPro" id="IPR050180">
    <property type="entry name" value="RNR_Ribonuclease"/>
</dbReference>
<feature type="compositionally biased region" description="Basic and acidic residues" evidence="1">
    <location>
        <begin position="110"/>
        <end position="138"/>
    </location>
</feature>
<sequence>MEKRGFSCYYCMFSGSFQTIVNHTIQSHSNKLLIVRQKVVSHEKESNSTKILRYGFIPQNILKTGHKIHIDEKNLRVSVQSAQTLDSRNDDSVGAEHLKQFTLEDKYKCDKKNMGQDNSKSETSKDRPDQEDKKDQKMDTTSFVSHMTDQNLDMRENDENKENEKRHVVANNRIAIISDSDFSSGSGEIDETLTGQQTCQTLGDRSSVFNSQVCDTKNPVEVLYSRTTVPMETHDMDVMDSFNYNSESEPYDTAEELMSSDYETYDDELEHFLRAAVFHLISEKTSLPEAKKAALNAYRKLEVMEKDSSFRDFPFAEYYMRCMEVFLKVDIFLALKCLYKDLLLADVDEFMFGPHYYPVHVQRVMVYWKQILLKFKLGTVLKYMTDLKEMAHSYISYDDSSRAGRIFHLCSDLTITYRSLKQQYPNNPDIDNGIITVAIESALVLLILGDHNGVKITCKGALELCGEDNPELLEIWSRSLKMNKQYDVSLKKAQQALTCSKITPELEKKLRDLISQLNKHIHEETETELEESCVDSDNEWLTDTNVSTVKKQKDKAERQRQENPHEKKMRRRPKRKENNRQHDKSSTVSNFMTSQISNWNDIHTEPENIQTNTEPFSWLLNPKSKKRTRRRRNTSGSGMSTNSSGNRENKKQCIDVVEEDFLGYDGSDLETDEDFDNDTFDDVHNSDMNSDVSSCDNKPDDMEDDQTMYEKSCERFSEDAEVEDEMKVEENNLLLNGLDLSDEFVERFQFKRADNFYKGHLSERELKTVCRENPKKFKKCIIHIESSHGAVATVIDPIDDVKEIEISGRSKCGHNIFTEDEVVVEILKQEKPEGKDIIPRFNPNYVEKLNEVQSYGKVIGKLGRQRFDKVDHPILVCILDDFQMDLMKPLCKTVPKMHILNRHTENYFEVEVYDYDDTSGELNYKEKQLIDPAHRKGYVFLVAYLKWDSNMIYPLGAVVEIIKSGGEIGHGMKILRLQHQVPYMYRYPTIRSVQSLMCRMPVEPHETLIQGRVDLTKTTVFSIDPQTSKDLDDALSIEKIKNGVFRVGVHIADVSSYIKKDDNVDREARDRAVTFYPGQGYKPYHMLPEPLSQNLCSLVPGKKRLALSIFFTLDKDGKQIQPPDIKKTVIQSSRQFNYQEVQDIIMGTSDESDQNLVNDIQQLFMVAKNMRKKRLGNAMFALPVEVSQLETGESVLETLEAHYLVEEYMVLANHMVANYLLRRFPGLVPLRCQNPPKKDEVEKWLKCYEDIADIVLHLQGIHPLPHRVLDLKNSKPQRYTRITLLQETIWKKMEVAIDKEQNFREAWKMIGCDEIHPMQALSYIEWIRFQETASYRCSGTLVDPKHEGRHFSLGIFPYCHFTSPIRRYTDIIVHRLLHAALENKPSPYTTQEVDVLSSHINAVSKRAKAYQKQCQTLIWGHRLRKEPVMFSGFAQDISEKFITFHIPGMRTLPKNCKELQCNLLHLCSRPEIGKNNNLVDLKWKRRVYSHSGYSPFTNKQNEGRKRIDPHQRARFIRSSGWIDMLKAVVDSNIQKLKSTFTEEKGNDQYVLKKWVPQCFNTVKDVSSEVRGDENIIKQCCDFSLSITPGQILGIQITAEPVKGILVPVPQMFDISRSVKCCLQHVRDPVSHFASYSTTHSKPKHSSATDYIQTWRPLVAMEAAVSAVNGDSALVNDLPVKFEAQGGRFTLKISFCEPRNIDFNTMSMDFMVKEEEENEEVQYVASSDYLCIRCVIDKEGKPVLPVDSSQVLQNGGKIWIAHAEVDKIKKRKKKDKIDVHFQIHKNSQQPLQSLKVAENNPRCCVEVLQKSEDIRRTEAILNWLEKATPLAKAIALGRKCPKLDKDHLDLSNKIEGDLNFRGLAGNNTQQHKAIQKALTSTFSVVQGPPGKTYTGIKLLYLFNKINKIWHEEGNPLMQILFCGPSNKSVDLVASKQNGKPHAEEIRNYDKMFKDNPDFSDFEKIKEYTSLVSIAVQEELKHYNIIFCTTSMAANPKFLKGTKGRIYQVIIDECGMCTEPESMVPIVATQAKQVVLIGDHKQLRPVVLCKDAAELGLEKSLFERYADKATFLNMQYRMNPRICDFPSQKFYEGKLLTAPSSSWKVLQPLQIWPYSEIPHIFCNIEGEENKLPVATEEGSENSCKNEEEVKQVVKVFKHLVDKEGVDPTYINVISQYNAQCCALRDELKKERLNNFNVNTVVASQGGEWDYVIFSTVRSLPDYKIEPNPTLGWCKENLGFITDDHQINVALTRSKKGLIIIGNRNLLKCDKVWRALLEHYDKAGCVVEAKDFPKPPKRRRKKNAGYSTQTSRDFYHGTDQEYQH</sequence>
<dbReference type="PANTHER" id="PTHR23355">
    <property type="entry name" value="RIBONUCLEASE"/>
    <property type="match status" value="1"/>
</dbReference>
<dbReference type="SUPFAM" id="SSF52540">
    <property type="entry name" value="P-loop containing nucleoside triphosphate hydrolases"/>
    <property type="match status" value="1"/>
</dbReference>
<feature type="compositionally biased region" description="Polar residues" evidence="1">
    <location>
        <begin position="139"/>
        <end position="150"/>
    </location>
</feature>
<feature type="compositionally biased region" description="Polar residues" evidence="1">
    <location>
        <begin position="686"/>
        <end position="696"/>
    </location>
</feature>
<dbReference type="InterPro" id="IPR027417">
    <property type="entry name" value="P-loop_NTPase"/>
</dbReference>
<feature type="region of interest" description="Disordered" evidence="1">
    <location>
        <begin position="606"/>
        <end position="652"/>
    </location>
</feature>
<feature type="region of interest" description="Disordered" evidence="1">
    <location>
        <begin position="544"/>
        <end position="593"/>
    </location>
</feature>
<name>A0ABQ9ESG6_TEGGR</name>
<feature type="region of interest" description="Disordered" evidence="1">
    <location>
        <begin position="110"/>
        <end position="150"/>
    </location>
</feature>
<feature type="compositionally biased region" description="Basic and acidic residues" evidence="1">
    <location>
        <begin position="554"/>
        <end position="566"/>
    </location>
</feature>
<feature type="compositionally biased region" description="Low complexity" evidence="1">
    <location>
        <begin position="634"/>
        <end position="646"/>
    </location>
</feature>
<dbReference type="SMART" id="SM00955">
    <property type="entry name" value="RNB"/>
    <property type="match status" value="1"/>
</dbReference>
<dbReference type="InterPro" id="IPR047187">
    <property type="entry name" value="SF1_C_Upf1"/>
</dbReference>
<accession>A0ABQ9ESG6</accession>
<feature type="compositionally biased region" description="Basic residues" evidence="1">
    <location>
        <begin position="623"/>
        <end position="633"/>
    </location>
</feature>
<organism evidence="3 4">
    <name type="scientific">Tegillarca granosa</name>
    <name type="common">Malaysian cockle</name>
    <name type="synonym">Anadara granosa</name>
    <dbReference type="NCBI Taxonomy" id="220873"/>
    <lineage>
        <taxon>Eukaryota</taxon>
        <taxon>Metazoa</taxon>
        <taxon>Spiralia</taxon>
        <taxon>Lophotrochozoa</taxon>
        <taxon>Mollusca</taxon>
        <taxon>Bivalvia</taxon>
        <taxon>Autobranchia</taxon>
        <taxon>Pteriomorphia</taxon>
        <taxon>Arcoida</taxon>
        <taxon>Arcoidea</taxon>
        <taxon>Arcidae</taxon>
        <taxon>Tegillarca</taxon>
    </lineage>
</organism>
<protein>
    <recommendedName>
        <fullName evidence="2">RNB domain-containing protein</fullName>
    </recommendedName>
</protein>
<comment type="caution">
    <text evidence="3">The sequence shown here is derived from an EMBL/GenBank/DDBJ whole genome shotgun (WGS) entry which is preliminary data.</text>
</comment>
<dbReference type="InterPro" id="IPR001900">
    <property type="entry name" value="RNase_II/R"/>
</dbReference>
<feature type="region of interest" description="Disordered" evidence="1">
    <location>
        <begin position="2288"/>
        <end position="2321"/>
    </location>
</feature>
<evidence type="ECO:0000313" key="3">
    <source>
        <dbReference type="EMBL" id="KAJ8306208.1"/>
    </source>
</evidence>
<dbReference type="PANTHER" id="PTHR23355:SF9">
    <property type="entry name" value="DIS3-LIKE EXONUCLEASE 2"/>
    <property type="match status" value="1"/>
</dbReference>
<dbReference type="InterPro" id="IPR056787">
    <property type="entry name" value="OB_HELZ2"/>
</dbReference>
<feature type="compositionally biased region" description="Basic and acidic residues" evidence="1">
    <location>
        <begin position="2310"/>
        <end position="2321"/>
    </location>
</feature>
<dbReference type="InterPro" id="IPR041679">
    <property type="entry name" value="DNA2/NAM7-like_C"/>
</dbReference>
<feature type="domain" description="RNB" evidence="2">
    <location>
        <begin position="1012"/>
        <end position="1383"/>
    </location>
</feature>
<evidence type="ECO:0000259" key="2">
    <source>
        <dbReference type="SMART" id="SM00955"/>
    </source>
</evidence>
<dbReference type="InterPro" id="IPR041677">
    <property type="entry name" value="DNA2/NAM7_AAA_11"/>
</dbReference>
<evidence type="ECO:0000256" key="1">
    <source>
        <dbReference type="SAM" id="MobiDB-lite"/>
    </source>
</evidence>
<dbReference type="Pfam" id="PF25049">
    <property type="entry name" value="OB_HELZ2"/>
    <property type="match status" value="1"/>
</dbReference>
<dbReference type="Proteomes" id="UP001217089">
    <property type="component" value="Unassembled WGS sequence"/>
</dbReference>
<dbReference type="CDD" id="cd18808">
    <property type="entry name" value="SF1_C_Upf1"/>
    <property type="match status" value="1"/>
</dbReference>
<dbReference type="Pfam" id="PF13086">
    <property type="entry name" value="AAA_11"/>
    <property type="match status" value="2"/>
</dbReference>
<dbReference type="InterPro" id="IPR012340">
    <property type="entry name" value="NA-bd_OB-fold"/>
</dbReference>
<dbReference type="SUPFAM" id="SSF50249">
    <property type="entry name" value="Nucleic acid-binding proteins"/>
    <property type="match status" value="2"/>
</dbReference>
<feature type="compositionally biased region" description="Basic and acidic residues" evidence="1">
    <location>
        <begin position="576"/>
        <end position="585"/>
    </location>
</feature>
<evidence type="ECO:0000313" key="4">
    <source>
        <dbReference type="Proteomes" id="UP001217089"/>
    </source>
</evidence>
<dbReference type="Pfam" id="PF13087">
    <property type="entry name" value="AAA_12"/>
    <property type="match status" value="1"/>
</dbReference>
<feature type="region of interest" description="Disordered" evidence="1">
    <location>
        <begin position="684"/>
        <end position="704"/>
    </location>
</feature>
<dbReference type="Gene3D" id="3.40.50.300">
    <property type="entry name" value="P-loop containing nucleotide triphosphate hydrolases"/>
    <property type="match status" value="2"/>
</dbReference>
<keyword evidence="4" id="KW-1185">Reference proteome</keyword>